<reference evidence="1" key="1">
    <citation type="submission" date="2025-03" db="EMBL/GenBank/DDBJ databases">
        <authorList>
            <consortium name="ELIXIR-Norway"/>
            <consortium name="Elixir Norway"/>
        </authorList>
    </citation>
    <scope>NUCLEOTIDE SEQUENCE</scope>
</reference>
<dbReference type="Proteomes" id="UP001162501">
    <property type="component" value="Chromosome 34"/>
</dbReference>
<evidence type="ECO:0000313" key="2">
    <source>
        <dbReference type="Proteomes" id="UP001162501"/>
    </source>
</evidence>
<name>A0ACB1MJ65_RANTA</name>
<protein>
    <submittedName>
        <fullName evidence="1">Uncharacterized protein</fullName>
    </submittedName>
</protein>
<proteinExistence type="predicted"/>
<organism evidence="1 2">
    <name type="scientific">Rangifer tarandus platyrhynchus</name>
    <name type="common">Svalbard reindeer</name>
    <dbReference type="NCBI Taxonomy" id="3082113"/>
    <lineage>
        <taxon>Eukaryota</taxon>
        <taxon>Metazoa</taxon>
        <taxon>Chordata</taxon>
        <taxon>Craniata</taxon>
        <taxon>Vertebrata</taxon>
        <taxon>Euteleostomi</taxon>
        <taxon>Mammalia</taxon>
        <taxon>Eutheria</taxon>
        <taxon>Laurasiatheria</taxon>
        <taxon>Artiodactyla</taxon>
        <taxon>Ruminantia</taxon>
        <taxon>Pecora</taxon>
        <taxon>Cervidae</taxon>
        <taxon>Odocoileinae</taxon>
        <taxon>Rangifer</taxon>
    </lineage>
</organism>
<accession>A0ACB1MJ65</accession>
<gene>
    <name evidence="1" type="ORF">MRATA1EN22A_LOCUS22127</name>
</gene>
<evidence type="ECO:0000313" key="1">
    <source>
        <dbReference type="EMBL" id="CAN0498948.1"/>
    </source>
</evidence>
<sequence length="372" mass="38597">MAGNVSPPGPGGHLRGPAFPGLRCVCVTGSPRKPRPLLGITGPERTEARPSHPSQEKDSGGQEAAQNQSKALGSFGNTTLIPRTSEPELSPTFLEFPASGRGAALRFQESARKSWLHLRLSLEKELGTLILGTGVAGNSILLHPTSRVPEAVVTLPGPRLNNARTYLLPRPSGRLASPPPPLPSPKPARVSSEVFQAYGERSAGGRGGRSTAGCAPPPSWEPAPVWAHGFGLPSRGAPSRSGSPRLSRPGCRRAGNFVPGDQVLSAPGSAPARPRRPPQAGLRERGARGHLTARPVNQPPPGAPSPQAAARLALGGPGAAHPERTVRAGSPELAWMPGAASVPFIQINRKLSFSAAVDIGVEFGPNDLSEDA</sequence>
<dbReference type="EMBL" id="OZ243562">
    <property type="protein sequence ID" value="CAN0498948.1"/>
    <property type="molecule type" value="Genomic_DNA"/>
</dbReference>